<evidence type="ECO:0000256" key="2">
    <source>
        <dbReference type="ARBA" id="ARBA00004141"/>
    </source>
</evidence>
<evidence type="ECO:0000256" key="7">
    <source>
        <dbReference type="ARBA" id="ARBA00022989"/>
    </source>
</evidence>
<keyword evidence="10" id="KW-0150">Chloroplast</keyword>
<evidence type="ECO:0000256" key="9">
    <source>
        <dbReference type="HAMAP-Rule" id="MF_00437"/>
    </source>
</evidence>
<dbReference type="HAMAP" id="MF_00437">
    <property type="entry name" value="Ycf4"/>
    <property type="match status" value="1"/>
</dbReference>
<geneLocation type="chloroplast" evidence="10"/>
<keyword evidence="8 9" id="KW-0472">Membrane</keyword>
<dbReference type="EMBL" id="KY709210">
    <property type="protein sequence ID" value="ARO90934.1"/>
    <property type="molecule type" value="Genomic_DNA"/>
</dbReference>
<dbReference type="NCBIfam" id="NF002712">
    <property type="entry name" value="PRK02542.1"/>
    <property type="match status" value="1"/>
</dbReference>
<evidence type="ECO:0000256" key="4">
    <source>
        <dbReference type="ARBA" id="ARBA00015395"/>
    </source>
</evidence>
<evidence type="ECO:0000256" key="8">
    <source>
        <dbReference type="ARBA" id="ARBA00023136"/>
    </source>
</evidence>
<accession>A0A1X9PTV1</accession>
<organism evidence="10">
    <name type="scientific">Corynoplastis japonica</name>
    <dbReference type="NCBI Taxonomy" id="700918"/>
    <lineage>
        <taxon>Eukaryota</taxon>
        <taxon>Rhodophyta</taxon>
        <taxon>Rhodellophyceae</taxon>
        <taxon>Rhodellales</taxon>
        <taxon>Rhodellaceae</taxon>
        <taxon>Corynoplastis</taxon>
    </lineage>
</organism>
<keyword evidence="6 9" id="KW-0812">Transmembrane</keyword>
<comment type="similarity">
    <text evidence="3 9">Belongs to the Ycf4 family.</text>
</comment>
<dbReference type="Pfam" id="PF02392">
    <property type="entry name" value="Ycf4"/>
    <property type="match status" value="1"/>
</dbReference>
<dbReference type="GO" id="GO:0009535">
    <property type="term" value="C:chloroplast thylakoid membrane"/>
    <property type="evidence" value="ECO:0007669"/>
    <property type="project" value="UniProtKB-SubCell"/>
</dbReference>
<feature type="transmembrane region" description="Helical" evidence="9">
    <location>
        <begin position="62"/>
        <end position="86"/>
    </location>
</feature>
<evidence type="ECO:0000256" key="5">
    <source>
        <dbReference type="ARBA" id="ARBA00022531"/>
    </source>
</evidence>
<evidence type="ECO:0000256" key="1">
    <source>
        <dbReference type="ARBA" id="ARBA00002862"/>
    </source>
</evidence>
<dbReference type="InterPro" id="IPR003359">
    <property type="entry name" value="PSI_Ycf4_assembly"/>
</dbReference>
<comment type="function">
    <text evidence="1 9">Seems to be required for the assembly of the photosystem I complex.</text>
</comment>
<keyword evidence="5 9" id="KW-0602">Photosynthesis</keyword>
<keyword evidence="10" id="KW-0934">Plastid</keyword>
<comment type="subcellular location">
    <subcellularLocation>
        <location evidence="2">Membrane</location>
        <topology evidence="2">Multi-pass membrane protein</topology>
    </subcellularLocation>
    <subcellularLocation>
        <location evidence="9">Plastid</location>
        <location evidence="9">Chloroplast thylakoid membrane</location>
        <topology evidence="9">Multi-pass membrane protein</topology>
    </subcellularLocation>
</comment>
<sequence length="185" mass="20835">MNLQLVRKEKIIGARRFSSYFWATTICIGGIGFLLTGLSSYLNISLLPFIKTYNLSFIPQGIIMTFYGSAAICLSIFLWSTIILNIGSGYNEFNKQEKNITIYRKGFPGKNRNILLTYAINEIKSIRVGIKEGLNPKREIYLELKDSRLIPLTRVGQPMALTEIENQAIAIAQFLGVVVEGLDFN</sequence>
<gene>
    <name evidence="9 10" type="primary">ycf4</name>
</gene>
<protein>
    <recommendedName>
        <fullName evidence="4 9">Photosystem I assembly protein Ycf4</fullName>
    </recommendedName>
</protein>
<keyword evidence="9" id="KW-0793">Thylakoid</keyword>
<reference evidence="10" key="1">
    <citation type="submission" date="2017-03" db="EMBL/GenBank/DDBJ databases">
        <title>The new red algal subphylum Proteorhodophytina comprises the largest and most divergent plastid genomes known.</title>
        <authorList>
            <person name="Munoz-Gomez S.A."/>
            <person name="Mejia-Franco F.G."/>
            <person name="Durnin K."/>
            <person name="Morgan C."/>
            <person name="Grisdale C.J."/>
            <person name="Archibald J.M."/>
            <person name="Slamovits C.H."/>
        </authorList>
    </citation>
    <scope>NUCLEOTIDE SEQUENCE</scope>
    <source>
        <strain evidence="10">NIES-2662</strain>
    </source>
</reference>
<name>A0A1X9PTV1_9RHOD</name>
<evidence type="ECO:0000256" key="6">
    <source>
        <dbReference type="ARBA" id="ARBA00022692"/>
    </source>
</evidence>
<dbReference type="AlphaFoldDB" id="A0A1X9PTV1"/>
<dbReference type="GO" id="GO:0009522">
    <property type="term" value="C:photosystem I"/>
    <property type="evidence" value="ECO:0007669"/>
    <property type="project" value="InterPro"/>
</dbReference>
<feature type="transmembrane region" description="Helical" evidence="9">
    <location>
        <begin position="20"/>
        <end position="42"/>
    </location>
</feature>
<keyword evidence="7 9" id="KW-1133">Transmembrane helix</keyword>
<dbReference type="GO" id="GO:0015979">
    <property type="term" value="P:photosynthesis"/>
    <property type="evidence" value="ECO:0007669"/>
    <property type="project" value="UniProtKB-UniRule"/>
</dbReference>
<evidence type="ECO:0000313" key="10">
    <source>
        <dbReference type="EMBL" id="ARO90934.1"/>
    </source>
</evidence>
<proteinExistence type="inferred from homology"/>
<evidence type="ECO:0000256" key="3">
    <source>
        <dbReference type="ARBA" id="ARBA00008198"/>
    </source>
</evidence>